<gene>
    <name evidence="2" type="ORF">KUTeg_010001</name>
</gene>
<dbReference type="Proteomes" id="UP001217089">
    <property type="component" value="Unassembled WGS sequence"/>
</dbReference>
<comment type="caution">
    <text evidence="2">The sequence shown here is derived from an EMBL/GenBank/DDBJ whole genome shotgun (WGS) entry which is preliminary data.</text>
</comment>
<evidence type="ECO:0000313" key="2">
    <source>
        <dbReference type="EMBL" id="KAJ8312628.1"/>
    </source>
</evidence>
<name>A0ABQ9FAG5_TEGGR</name>
<dbReference type="EMBL" id="JARBDR010000440">
    <property type="protein sequence ID" value="KAJ8312628.1"/>
    <property type="molecule type" value="Genomic_DNA"/>
</dbReference>
<feature type="transmembrane region" description="Helical" evidence="1">
    <location>
        <begin position="7"/>
        <end position="24"/>
    </location>
</feature>
<reference evidence="2 3" key="1">
    <citation type="submission" date="2022-12" db="EMBL/GenBank/DDBJ databases">
        <title>Chromosome-level genome of Tegillarca granosa.</title>
        <authorList>
            <person name="Kim J."/>
        </authorList>
    </citation>
    <scope>NUCLEOTIDE SEQUENCE [LARGE SCALE GENOMIC DNA]</scope>
    <source>
        <strain evidence="2">Teg-2019</strain>
        <tissue evidence="2">Adductor muscle</tissue>
    </source>
</reference>
<keyword evidence="1" id="KW-0812">Transmembrane</keyword>
<keyword evidence="3" id="KW-1185">Reference proteome</keyword>
<keyword evidence="1" id="KW-0472">Membrane</keyword>
<sequence length="97" mass="11353">MYGVCIIINSICVFNSAILYIFLLELSELVLDYVHSLFGILLANLRCITVYVTLLIIHNITKYENKSFILLMFIPYQRKLNIFSIILKKYHYGNSKI</sequence>
<protein>
    <submittedName>
        <fullName evidence="2">Uncharacterized protein</fullName>
    </submittedName>
</protein>
<proteinExistence type="predicted"/>
<evidence type="ECO:0000313" key="3">
    <source>
        <dbReference type="Proteomes" id="UP001217089"/>
    </source>
</evidence>
<keyword evidence="1" id="KW-1133">Transmembrane helix</keyword>
<accession>A0ABQ9FAG5</accession>
<feature type="transmembrane region" description="Helical" evidence="1">
    <location>
        <begin position="36"/>
        <end position="57"/>
    </location>
</feature>
<organism evidence="2 3">
    <name type="scientific">Tegillarca granosa</name>
    <name type="common">Malaysian cockle</name>
    <name type="synonym">Anadara granosa</name>
    <dbReference type="NCBI Taxonomy" id="220873"/>
    <lineage>
        <taxon>Eukaryota</taxon>
        <taxon>Metazoa</taxon>
        <taxon>Spiralia</taxon>
        <taxon>Lophotrochozoa</taxon>
        <taxon>Mollusca</taxon>
        <taxon>Bivalvia</taxon>
        <taxon>Autobranchia</taxon>
        <taxon>Pteriomorphia</taxon>
        <taxon>Arcoida</taxon>
        <taxon>Arcoidea</taxon>
        <taxon>Arcidae</taxon>
        <taxon>Tegillarca</taxon>
    </lineage>
</organism>
<evidence type="ECO:0000256" key="1">
    <source>
        <dbReference type="SAM" id="Phobius"/>
    </source>
</evidence>